<gene>
    <name evidence="1" type="ORF">PanWU01x14_150700</name>
</gene>
<evidence type="ECO:0000313" key="2">
    <source>
        <dbReference type="Proteomes" id="UP000237105"/>
    </source>
</evidence>
<sequence length="121" mass="14387">FDRKVWMQHDTKVKKFKIKSKQGDIDSLYNLLRLTLAVLAIPYEYTNIYDHSCIGAAERYNIRLKNTIELMYNESMLLKKYWDYALKTVSYILNFTLSDKVASTSFQMWIGYIESLEHLKV</sequence>
<dbReference type="Gene3D" id="3.30.420.10">
    <property type="entry name" value="Ribonuclease H-like superfamily/Ribonuclease H"/>
    <property type="match status" value="1"/>
</dbReference>
<protein>
    <submittedName>
        <fullName evidence="1">Ribonuclease H-like domain containing protein</fullName>
    </submittedName>
</protein>
<comment type="caution">
    <text evidence="1">The sequence shown here is derived from an EMBL/GenBank/DDBJ whole genome shotgun (WGS) entry which is preliminary data.</text>
</comment>
<keyword evidence="2" id="KW-1185">Reference proteome</keyword>
<dbReference type="OrthoDB" id="10360106at2759"/>
<proteinExistence type="predicted"/>
<dbReference type="Proteomes" id="UP000237105">
    <property type="component" value="Unassembled WGS sequence"/>
</dbReference>
<feature type="non-terminal residue" evidence="1">
    <location>
        <position position="1"/>
    </location>
</feature>
<dbReference type="InterPro" id="IPR036397">
    <property type="entry name" value="RNaseH_sf"/>
</dbReference>
<dbReference type="GO" id="GO:0003676">
    <property type="term" value="F:nucleic acid binding"/>
    <property type="evidence" value="ECO:0007669"/>
    <property type="project" value="InterPro"/>
</dbReference>
<evidence type="ECO:0000313" key="1">
    <source>
        <dbReference type="EMBL" id="PON60773.1"/>
    </source>
</evidence>
<name>A0A2P5CIB6_PARAD</name>
<accession>A0A2P5CIB6</accession>
<dbReference type="EMBL" id="JXTB01000127">
    <property type="protein sequence ID" value="PON60773.1"/>
    <property type="molecule type" value="Genomic_DNA"/>
</dbReference>
<dbReference type="AlphaFoldDB" id="A0A2P5CIB6"/>
<organism evidence="1 2">
    <name type="scientific">Parasponia andersonii</name>
    <name type="common">Sponia andersonii</name>
    <dbReference type="NCBI Taxonomy" id="3476"/>
    <lineage>
        <taxon>Eukaryota</taxon>
        <taxon>Viridiplantae</taxon>
        <taxon>Streptophyta</taxon>
        <taxon>Embryophyta</taxon>
        <taxon>Tracheophyta</taxon>
        <taxon>Spermatophyta</taxon>
        <taxon>Magnoliopsida</taxon>
        <taxon>eudicotyledons</taxon>
        <taxon>Gunneridae</taxon>
        <taxon>Pentapetalae</taxon>
        <taxon>rosids</taxon>
        <taxon>fabids</taxon>
        <taxon>Rosales</taxon>
        <taxon>Cannabaceae</taxon>
        <taxon>Parasponia</taxon>
    </lineage>
</organism>
<reference evidence="2" key="1">
    <citation type="submission" date="2016-06" db="EMBL/GenBank/DDBJ databases">
        <title>Parallel loss of symbiosis genes in relatives of nitrogen-fixing non-legume Parasponia.</title>
        <authorList>
            <person name="Van Velzen R."/>
            <person name="Holmer R."/>
            <person name="Bu F."/>
            <person name="Rutten L."/>
            <person name="Van Zeijl A."/>
            <person name="Liu W."/>
            <person name="Santuari L."/>
            <person name="Cao Q."/>
            <person name="Sharma T."/>
            <person name="Shen D."/>
            <person name="Roswanjaya Y."/>
            <person name="Wardhani T."/>
            <person name="Kalhor M.S."/>
            <person name="Jansen J."/>
            <person name="Van den Hoogen J."/>
            <person name="Gungor B."/>
            <person name="Hartog M."/>
            <person name="Hontelez J."/>
            <person name="Verver J."/>
            <person name="Yang W.-C."/>
            <person name="Schijlen E."/>
            <person name="Repin R."/>
            <person name="Schilthuizen M."/>
            <person name="Schranz E."/>
            <person name="Heidstra R."/>
            <person name="Miyata K."/>
            <person name="Fedorova E."/>
            <person name="Kohlen W."/>
            <person name="Bisseling T."/>
            <person name="Smit S."/>
            <person name="Geurts R."/>
        </authorList>
    </citation>
    <scope>NUCLEOTIDE SEQUENCE [LARGE SCALE GENOMIC DNA]</scope>
    <source>
        <strain evidence="2">cv. WU1-14</strain>
    </source>
</reference>